<proteinExistence type="inferred from homology"/>
<dbReference type="AlphaFoldDB" id="A0A0G4KMX3"/>
<evidence type="ECO:0000256" key="3">
    <source>
        <dbReference type="ARBA" id="ARBA00022833"/>
    </source>
</evidence>
<dbReference type="Proteomes" id="UP000045706">
    <property type="component" value="Unassembled WGS sequence"/>
</dbReference>
<evidence type="ECO:0000256" key="1">
    <source>
        <dbReference type="ARBA" id="ARBA00005495"/>
    </source>
</evidence>
<feature type="domain" description="CENP-V/GFA" evidence="6">
    <location>
        <begin position="13"/>
        <end position="60"/>
    </location>
</feature>
<feature type="non-terminal residue" evidence="7">
    <location>
        <position position="219"/>
    </location>
</feature>
<sequence length="219" mass="22800">MSHYASIPDLFPLHGGCACGHIRYTLARAPLAVHACHCPLCQRESGSGFTINAVIETEHIVPAPSAAPVLPGTNTPLGPPQPSPSLSPLSTGIAATPSSPSGDPSRDPSGASAGQTIGVPTPTASHAAQTIHRCPRCSVAVWSFYGGVETGPVAYLRAATLDRLDVLAPDAHIFVRSKRGFVVLAAGTPRFEEHYRPDDVYRPEALERLRAVVGAGTSA</sequence>
<name>A0A0G4KMX3_VERLO</name>
<gene>
    <name evidence="7" type="ORF">BN1723_009282</name>
</gene>
<dbReference type="PANTHER" id="PTHR33337:SF33">
    <property type="entry name" value="CENP-V_GFA DOMAIN-CONTAINING PROTEIN"/>
    <property type="match status" value="1"/>
</dbReference>
<evidence type="ECO:0000259" key="6">
    <source>
        <dbReference type="Pfam" id="PF04828"/>
    </source>
</evidence>
<protein>
    <recommendedName>
        <fullName evidence="6">CENP-V/GFA domain-containing protein</fullName>
    </recommendedName>
</protein>
<dbReference type="Pfam" id="PF04828">
    <property type="entry name" value="GFA"/>
    <property type="match status" value="1"/>
</dbReference>
<dbReference type="InterPro" id="IPR006913">
    <property type="entry name" value="CENP-V/GFA"/>
</dbReference>
<keyword evidence="4" id="KW-0456">Lyase</keyword>
<dbReference type="PANTHER" id="PTHR33337">
    <property type="entry name" value="GFA DOMAIN-CONTAINING PROTEIN"/>
    <property type="match status" value="1"/>
</dbReference>
<evidence type="ECO:0000313" key="7">
    <source>
        <dbReference type="EMBL" id="CRK11147.1"/>
    </source>
</evidence>
<feature type="compositionally biased region" description="Low complexity" evidence="5">
    <location>
        <begin position="97"/>
        <end position="112"/>
    </location>
</feature>
<evidence type="ECO:0000256" key="2">
    <source>
        <dbReference type="ARBA" id="ARBA00022723"/>
    </source>
</evidence>
<dbReference type="SUPFAM" id="SSF51316">
    <property type="entry name" value="Mss4-like"/>
    <property type="match status" value="2"/>
</dbReference>
<dbReference type="Gene3D" id="3.90.1590.10">
    <property type="entry name" value="glutathione-dependent formaldehyde- activating enzyme (gfa)"/>
    <property type="match status" value="1"/>
</dbReference>
<evidence type="ECO:0000313" key="8">
    <source>
        <dbReference type="Proteomes" id="UP000045706"/>
    </source>
</evidence>
<dbReference type="GO" id="GO:0046872">
    <property type="term" value="F:metal ion binding"/>
    <property type="evidence" value="ECO:0007669"/>
    <property type="project" value="UniProtKB-KW"/>
</dbReference>
<dbReference type="GO" id="GO:0016846">
    <property type="term" value="F:carbon-sulfur lyase activity"/>
    <property type="evidence" value="ECO:0007669"/>
    <property type="project" value="InterPro"/>
</dbReference>
<comment type="similarity">
    <text evidence="1">Belongs to the Gfa family.</text>
</comment>
<keyword evidence="3" id="KW-0862">Zinc</keyword>
<evidence type="ECO:0000256" key="4">
    <source>
        <dbReference type="ARBA" id="ARBA00023239"/>
    </source>
</evidence>
<feature type="region of interest" description="Disordered" evidence="5">
    <location>
        <begin position="65"/>
        <end position="124"/>
    </location>
</feature>
<keyword evidence="2" id="KW-0479">Metal-binding</keyword>
<evidence type="ECO:0000256" key="5">
    <source>
        <dbReference type="SAM" id="MobiDB-lite"/>
    </source>
</evidence>
<dbReference type="EMBL" id="CVQI01002002">
    <property type="protein sequence ID" value="CRK11147.1"/>
    <property type="molecule type" value="Genomic_DNA"/>
</dbReference>
<organism evidence="7 8">
    <name type="scientific">Verticillium longisporum</name>
    <name type="common">Verticillium dahliae var. longisporum</name>
    <dbReference type="NCBI Taxonomy" id="100787"/>
    <lineage>
        <taxon>Eukaryota</taxon>
        <taxon>Fungi</taxon>
        <taxon>Dikarya</taxon>
        <taxon>Ascomycota</taxon>
        <taxon>Pezizomycotina</taxon>
        <taxon>Sordariomycetes</taxon>
        <taxon>Hypocreomycetidae</taxon>
        <taxon>Glomerellales</taxon>
        <taxon>Plectosphaerellaceae</taxon>
        <taxon>Verticillium</taxon>
    </lineage>
</organism>
<accession>A0A0G4KMX3</accession>
<dbReference type="InterPro" id="IPR011057">
    <property type="entry name" value="Mss4-like_sf"/>
</dbReference>
<reference evidence="8" key="1">
    <citation type="submission" date="2015-05" db="EMBL/GenBank/DDBJ databases">
        <authorList>
            <person name="Fogelqvist Johan"/>
        </authorList>
    </citation>
    <scope>NUCLEOTIDE SEQUENCE [LARGE SCALE GENOMIC DNA]</scope>
</reference>